<dbReference type="Proteomes" id="UP000034947">
    <property type="component" value="Unassembled WGS sequence"/>
</dbReference>
<feature type="domain" description="Cyanovirin-N" evidence="2">
    <location>
        <begin position="169"/>
        <end position="269"/>
    </location>
</feature>
<evidence type="ECO:0000313" key="3">
    <source>
        <dbReference type="EMBL" id="KKK22269.1"/>
    </source>
</evidence>
<evidence type="ECO:0000256" key="1">
    <source>
        <dbReference type="SAM" id="MobiDB-lite"/>
    </source>
</evidence>
<dbReference type="AlphaFoldDB" id="A0A0F8URS4"/>
<evidence type="ECO:0000313" key="4">
    <source>
        <dbReference type="Proteomes" id="UP000034947"/>
    </source>
</evidence>
<organism evidence="3 4">
    <name type="scientific">Aspergillus ochraceoroseus</name>
    <dbReference type="NCBI Taxonomy" id="138278"/>
    <lineage>
        <taxon>Eukaryota</taxon>
        <taxon>Fungi</taxon>
        <taxon>Dikarya</taxon>
        <taxon>Ascomycota</taxon>
        <taxon>Pezizomycotina</taxon>
        <taxon>Eurotiomycetes</taxon>
        <taxon>Eurotiomycetidae</taxon>
        <taxon>Eurotiales</taxon>
        <taxon>Aspergillaceae</taxon>
        <taxon>Aspergillus</taxon>
        <taxon>Aspergillus subgen. Nidulantes</taxon>
    </lineage>
</organism>
<dbReference type="EMBL" id="JYKN01000950">
    <property type="protein sequence ID" value="KKK22269.1"/>
    <property type="molecule type" value="Genomic_DNA"/>
</dbReference>
<accession>A0A0F8URS4</accession>
<evidence type="ECO:0000259" key="2">
    <source>
        <dbReference type="SMART" id="SM01111"/>
    </source>
</evidence>
<proteinExistence type="predicted"/>
<dbReference type="SMART" id="SM01111">
    <property type="entry name" value="CVNH"/>
    <property type="match status" value="1"/>
</dbReference>
<reference evidence="3 4" key="1">
    <citation type="submission" date="2015-02" db="EMBL/GenBank/DDBJ databases">
        <title>Draft Genome Sequences of Two Closely-Related Aflatoxigenic Aspergillus Species Obtained from the Cote d'Ivoire.</title>
        <authorList>
            <person name="Moore G.G."/>
            <person name="Beltz S.B."/>
            <person name="Mack B.M."/>
        </authorList>
    </citation>
    <scope>NUCLEOTIDE SEQUENCE [LARGE SCALE GENOMIC DNA]</scope>
    <source>
        <strain evidence="3 4">SRRC1432</strain>
    </source>
</reference>
<protein>
    <recommendedName>
        <fullName evidence="2">Cyanovirin-N domain-containing protein</fullName>
    </recommendedName>
</protein>
<feature type="region of interest" description="Disordered" evidence="1">
    <location>
        <begin position="127"/>
        <end position="162"/>
    </location>
</feature>
<dbReference type="GO" id="GO:0019867">
    <property type="term" value="C:outer membrane"/>
    <property type="evidence" value="ECO:0007669"/>
    <property type="project" value="InterPro"/>
</dbReference>
<name>A0A0F8URS4_9EURO</name>
<sequence length="271" mass="29865">MTAREYYGDNTPNQPPMASGYTPQYPPHGQPMYPNPQSSSPVPPYQYAYGEPQFGQQQPPPYQQPQAPYPYTAPPNAEVSSTDNRGILGAVAGGAVGGYAGHQVHHGILGTIGGAITGSIAEDAIKDRKHKKQENEIKRKEHHQNPPPYSSPSSDHHDRRQTATPLYGNFSASSVNIALRDHCELTASCRELSGHRNESRISLNNVLENQRGHFKWVRGGNFRASARNVRLVEGGRVLEAELADGYGGWNRDRVRLDEMISNQNGNLVFLD</sequence>
<comment type="caution">
    <text evidence="3">The sequence shown here is derived from an EMBL/GenBank/DDBJ whole genome shotgun (WGS) entry which is preliminary data.</text>
</comment>
<dbReference type="Pfam" id="PF08881">
    <property type="entry name" value="CVNH"/>
    <property type="match status" value="1"/>
</dbReference>
<gene>
    <name evidence="3" type="ORF">AOCH_000161</name>
</gene>
<dbReference type="Pfam" id="PF05433">
    <property type="entry name" value="Rick_17kDa_Anti"/>
    <property type="match status" value="1"/>
</dbReference>
<feature type="region of interest" description="Disordered" evidence="1">
    <location>
        <begin position="1"/>
        <end position="82"/>
    </location>
</feature>
<dbReference type="Gene3D" id="2.30.60.10">
    <property type="entry name" value="Cyanovirin-N"/>
    <property type="match status" value="2"/>
</dbReference>
<dbReference type="VEuPathDB" id="FungiDB:P175DRAFT_0522579"/>
<dbReference type="SUPFAM" id="SSF51322">
    <property type="entry name" value="Cyanovirin-N"/>
    <property type="match status" value="1"/>
</dbReference>
<dbReference type="OrthoDB" id="2441380at2759"/>
<feature type="compositionally biased region" description="Pro residues" evidence="1">
    <location>
        <begin position="58"/>
        <end position="73"/>
    </location>
</feature>
<dbReference type="PANTHER" id="PTHR37014">
    <property type="entry name" value="EXPRESSION LETHALITY PROTEIN HEL10, PUTATIVE (AFU_ORTHOLOGUE AFUA_1G06580)-RELATED"/>
    <property type="match status" value="1"/>
</dbReference>
<dbReference type="InterPro" id="IPR008816">
    <property type="entry name" value="Gly_zipper_2TM_dom"/>
</dbReference>
<dbReference type="PANTHER" id="PTHR37014:SF8">
    <property type="entry name" value="RICH PROTEIN, PUTATIVE (AFU_ORTHOLOGUE AFUA_7G04870)-RELATED"/>
    <property type="match status" value="1"/>
</dbReference>
<keyword evidence="4" id="KW-1185">Reference proteome</keyword>
<dbReference type="InterPro" id="IPR011058">
    <property type="entry name" value="Cyanovirin-N"/>
</dbReference>
<dbReference type="InterPro" id="IPR036673">
    <property type="entry name" value="Cyanovirin-N_sf"/>
</dbReference>